<dbReference type="InterPro" id="IPR027417">
    <property type="entry name" value="P-loop_NTPase"/>
</dbReference>
<sequence>MEQRFYLITGVMASGKSTTAQALAQALPRCVHLRGDLFRRMIVTGREEMADPPTEEALRQLHLRFRLAAQAARGYWEAGFSVVLQDNYYGPALEEMASLLRGIPLRLVILCPSV</sequence>
<dbReference type="Gene3D" id="3.40.50.300">
    <property type="entry name" value="P-loop containing nucleotide triphosphate hydrolases"/>
    <property type="match status" value="1"/>
</dbReference>
<gene>
    <name evidence="1" type="ORF">H9942_08705</name>
</gene>
<reference evidence="1" key="1">
    <citation type="journal article" date="2021" name="PeerJ">
        <title>Extensive microbial diversity within the chicken gut microbiome revealed by metagenomics and culture.</title>
        <authorList>
            <person name="Gilroy R."/>
            <person name="Ravi A."/>
            <person name="Getino M."/>
            <person name="Pursley I."/>
            <person name="Horton D.L."/>
            <person name="Alikhan N.F."/>
            <person name="Baker D."/>
            <person name="Gharbi K."/>
            <person name="Hall N."/>
            <person name="Watson M."/>
            <person name="Adriaenssens E.M."/>
            <person name="Foster-Nyarko E."/>
            <person name="Jarju S."/>
            <person name="Secka A."/>
            <person name="Antonio M."/>
            <person name="Oren A."/>
            <person name="Chaudhuri R.R."/>
            <person name="La Ragione R."/>
            <person name="Hildebrand F."/>
            <person name="Pallen M.J."/>
        </authorList>
    </citation>
    <scope>NUCLEOTIDE SEQUENCE</scope>
    <source>
        <strain evidence="1">ChiBcolR8-3208</strain>
    </source>
</reference>
<protein>
    <submittedName>
        <fullName evidence="1">AAA family ATPase</fullName>
    </submittedName>
</protein>
<organism evidence="1 2">
    <name type="scientific">Candidatus Acutalibacter ornithocaccae</name>
    <dbReference type="NCBI Taxonomy" id="2838416"/>
    <lineage>
        <taxon>Bacteria</taxon>
        <taxon>Bacillati</taxon>
        <taxon>Bacillota</taxon>
        <taxon>Clostridia</taxon>
        <taxon>Eubacteriales</taxon>
        <taxon>Acutalibacteraceae</taxon>
        <taxon>Acutalibacter</taxon>
    </lineage>
</organism>
<proteinExistence type="predicted"/>
<reference evidence="1" key="2">
    <citation type="submission" date="2021-04" db="EMBL/GenBank/DDBJ databases">
        <authorList>
            <person name="Gilroy R."/>
        </authorList>
    </citation>
    <scope>NUCLEOTIDE SEQUENCE</scope>
    <source>
        <strain evidence="1">ChiBcolR8-3208</strain>
    </source>
</reference>
<accession>A0A9D2LYJ8</accession>
<dbReference type="Proteomes" id="UP000824214">
    <property type="component" value="Unassembled WGS sequence"/>
</dbReference>
<name>A0A9D2LYJ8_9FIRM</name>
<dbReference type="Pfam" id="PF13671">
    <property type="entry name" value="AAA_33"/>
    <property type="match status" value="1"/>
</dbReference>
<comment type="caution">
    <text evidence="1">The sequence shown here is derived from an EMBL/GenBank/DDBJ whole genome shotgun (WGS) entry which is preliminary data.</text>
</comment>
<dbReference type="AlphaFoldDB" id="A0A9D2LYJ8"/>
<dbReference type="EMBL" id="DWXZ01000188">
    <property type="protein sequence ID" value="HJB38130.1"/>
    <property type="molecule type" value="Genomic_DNA"/>
</dbReference>
<evidence type="ECO:0000313" key="1">
    <source>
        <dbReference type="EMBL" id="HJB38130.1"/>
    </source>
</evidence>
<evidence type="ECO:0000313" key="2">
    <source>
        <dbReference type="Proteomes" id="UP000824214"/>
    </source>
</evidence>
<dbReference type="SUPFAM" id="SSF52540">
    <property type="entry name" value="P-loop containing nucleoside triphosphate hydrolases"/>
    <property type="match status" value="1"/>
</dbReference>
<feature type="non-terminal residue" evidence="1">
    <location>
        <position position="114"/>
    </location>
</feature>